<evidence type="ECO:0000313" key="1">
    <source>
        <dbReference type="EMBL" id="GBO03333.1"/>
    </source>
</evidence>
<gene>
    <name evidence="1" type="ORF">AVEN_83519_1</name>
</gene>
<protein>
    <submittedName>
        <fullName evidence="1">Uncharacterized protein</fullName>
    </submittedName>
</protein>
<name>A0A4Y2TRR1_ARAVE</name>
<proteinExistence type="predicted"/>
<accession>A0A4Y2TRR1</accession>
<dbReference type="EMBL" id="BGPR01030672">
    <property type="protein sequence ID" value="GBO03333.1"/>
    <property type="molecule type" value="Genomic_DNA"/>
</dbReference>
<sequence>MLRTCDPVVDIVARPQEFSGQHLQSTLENLQILNEEQRTAVKKLLNEFQELFSTCALMSVRCNRPNIELIQVTIPIKETQDVCLLQGKGRSKNI</sequence>
<dbReference type="Proteomes" id="UP000499080">
    <property type="component" value="Unassembled WGS sequence"/>
</dbReference>
<dbReference type="AlphaFoldDB" id="A0A4Y2TRR1"/>
<evidence type="ECO:0000313" key="2">
    <source>
        <dbReference type="Proteomes" id="UP000499080"/>
    </source>
</evidence>
<comment type="caution">
    <text evidence="1">The sequence shown here is derived from an EMBL/GenBank/DDBJ whole genome shotgun (WGS) entry which is preliminary data.</text>
</comment>
<dbReference type="OrthoDB" id="6427353at2759"/>
<keyword evidence="2" id="KW-1185">Reference proteome</keyword>
<reference evidence="1 2" key="1">
    <citation type="journal article" date="2019" name="Sci. Rep.">
        <title>Orb-weaving spider Araneus ventricosus genome elucidates the spidroin gene catalogue.</title>
        <authorList>
            <person name="Kono N."/>
            <person name="Nakamura H."/>
            <person name="Ohtoshi R."/>
            <person name="Moran D.A.P."/>
            <person name="Shinohara A."/>
            <person name="Yoshida Y."/>
            <person name="Fujiwara M."/>
            <person name="Mori M."/>
            <person name="Tomita M."/>
            <person name="Arakawa K."/>
        </authorList>
    </citation>
    <scope>NUCLEOTIDE SEQUENCE [LARGE SCALE GENOMIC DNA]</scope>
</reference>
<organism evidence="1 2">
    <name type="scientific">Araneus ventricosus</name>
    <name type="common">Orbweaver spider</name>
    <name type="synonym">Epeira ventricosa</name>
    <dbReference type="NCBI Taxonomy" id="182803"/>
    <lineage>
        <taxon>Eukaryota</taxon>
        <taxon>Metazoa</taxon>
        <taxon>Ecdysozoa</taxon>
        <taxon>Arthropoda</taxon>
        <taxon>Chelicerata</taxon>
        <taxon>Arachnida</taxon>
        <taxon>Araneae</taxon>
        <taxon>Araneomorphae</taxon>
        <taxon>Entelegynae</taxon>
        <taxon>Araneoidea</taxon>
        <taxon>Araneidae</taxon>
        <taxon>Araneus</taxon>
    </lineage>
</organism>